<comment type="caution">
    <text evidence="1">The sequence shown here is derived from an EMBL/GenBank/DDBJ whole genome shotgun (WGS) entry which is preliminary data.</text>
</comment>
<evidence type="ECO:0000313" key="2">
    <source>
        <dbReference type="Proteomes" id="UP000296159"/>
    </source>
</evidence>
<name>A0A2U1U559_9GAMM</name>
<dbReference type="AlphaFoldDB" id="A0A2U1U559"/>
<dbReference type="Proteomes" id="UP000296159">
    <property type="component" value="Unassembled WGS sequence"/>
</dbReference>
<accession>A0A2U1U559</accession>
<dbReference type="RefSeq" id="WP_136165967.1">
    <property type="nucleotide sequence ID" value="NZ_KZ819076.1"/>
</dbReference>
<gene>
    <name evidence="1" type="ORF">DDT56_08190</name>
</gene>
<organism evidence="1 2">
    <name type="scientific">Brenneria corticis</name>
    <dbReference type="NCBI Taxonomy" id="2173106"/>
    <lineage>
        <taxon>Bacteria</taxon>
        <taxon>Pseudomonadati</taxon>
        <taxon>Pseudomonadota</taxon>
        <taxon>Gammaproteobacteria</taxon>
        <taxon>Enterobacterales</taxon>
        <taxon>Pectobacteriaceae</taxon>
        <taxon>Brenneria</taxon>
    </lineage>
</organism>
<proteinExistence type="predicted"/>
<reference evidence="1 2" key="1">
    <citation type="submission" date="2018-04" db="EMBL/GenBank/DDBJ databases">
        <title>Brenneria corticis sp.nov.</title>
        <authorList>
            <person name="Li Y."/>
        </authorList>
    </citation>
    <scope>NUCLEOTIDE SEQUENCE [LARGE SCALE GENOMIC DNA]</scope>
    <source>
        <strain evidence="1 2">CFCC 11842</strain>
    </source>
</reference>
<protein>
    <submittedName>
        <fullName evidence="1">Integrase</fullName>
    </submittedName>
</protein>
<sequence>MPKTLEFIAGHLPRVTEQDVHRFSRTVLIRDAQAFAAELEAFVQERLRAADLPAYIEVPLAAETTKQALARKAVALRTDARWVPGETEIQRGRAAMLAAYEQPYNLSLPRFAELAHKSRQQIYKDIDAGRLLALNVGPRGRKLPDWQLDLVKQKLTQVVLQQAADVDAWTLYHALSEPLEGLAGLSPVEAVTADSVDQVARAVLNVLGLH</sequence>
<keyword evidence="2" id="KW-1185">Reference proteome</keyword>
<evidence type="ECO:0000313" key="1">
    <source>
        <dbReference type="EMBL" id="PWC16714.1"/>
    </source>
</evidence>
<dbReference type="EMBL" id="QDKH01000008">
    <property type="protein sequence ID" value="PWC16714.1"/>
    <property type="molecule type" value="Genomic_DNA"/>
</dbReference>